<feature type="transmembrane region" description="Helical" evidence="7">
    <location>
        <begin position="250"/>
        <end position="271"/>
    </location>
</feature>
<dbReference type="InterPro" id="IPR051393">
    <property type="entry name" value="ABC_transporter_permease"/>
</dbReference>
<evidence type="ECO:0000256" key="5">
    <source>
        <dbReference type="ARBA" id="ARBA00022989"/>
    </source>
</evidence>
<dbReference type="InterPro" id="IPR035906">
    <property type="entry name" value="MetI-like_sf"/>
</dbReference>
<comment type="subcellular location">
    <subcellularLocation>
        <location evidence="1 7">Cell membrane</location>
        <topology evidence="1 7">Multi-pass membrane protein</topology>
    </subcellularLocation>
</comment>
<comment type="caution">
    <text evidence="9">The sequence shown here is derived from an EMBL/GenBank/DDBJ whole genome shotgun (WGS) entry which is preliminary data.</text>
</comment>
<protein>
    <submittedName>
        <fullName evidence="9">Spermidine/putrescine ABC transporter permease</fullName>
    </submittedName>
</protein>
<evidence type="ECO:0000256" key="2">
    <source>
        <dbReference type="ARBA" id="ARBA00022448"/>
    </source>
</evidence>
<dbReference type="Proteomes" id="UP000076321">
    <property type="component" value="Unassembled WGS sequence"/>
</dbReference>
<dbReference type="Pfam" id="PF00528">
    <property type="entry name" value="BPD_transp_1"/>
    <property type="match status" value="1"/>
</dbReference>
<dbReference type="AlphaFoldDB" id="A0A154MWV4"/>
<evidence type="ECO:0000313" key="10">
    <source>
        <dbReference type="EMBL" id="OKA07801.1"/>
    </source>
</evidence>
<dbReference type="CDD" id="cd06261">
    <property type="entry name" value="TM_PBP2"/>
    <property type="match status" value="1"/>
</dbReference>
<gene>
    <name evidence="10" type="ORF">ATP06_0214805</name>
    <name evidence="9" type="ORF">AVL48_00980</name>
</gene>
<dbReference type="PANTHER" id="PTHR30193">
    <property type="entry name" value="ABC TRANSPORTER PERMEASE PROTEIN"/>
    <property type="match status" value="1"/>
</dbReference>
<comment type="similarity">
    <text evidence="7">Belongs to the binding-protein-dependent transport system permease family.</text>
</comment>
<keyword evidence="5 7" id="KW-1133">Transmembrane helix</keyword>
<dbReference type="GO" id="GO:0005886">
    <property type="term" value="C:plasma membrane"/>
    <property type="evidence" value="ECO:0007669"/>
    <property type="project" value="UniProtKB-SubCell"/>
</dbReference>
<dbReference type="InterPro" id="IPR000515">
    <property type="entry name" value="MetI-like"/>
</dbReference>
<reference evidence="9 11" key="1">
    <citation type="submission" date="2015-12" db="EMBL/GenBank/DDBJ databases">
        <title>Amycolatopsis regifaucium genome sequencing and assembly.</title>
        <authorList>
            <person name="Mayilraj S."/>
        </authorList>
    </citation>
    <scope>NUCLEOTIDE SEQUENCE [LARGE SCALE GENOMIC DNA]</scope>
    <source>
        <strain evidence="9 11">GY080</strain>
    </source>
</reference>
<dbReference type="PROSITE" id="PS50928">
    <property type="entry name" value="ABC_TM1"/>
    <property type="match status" value="1"/>
</dbReference>
<feature type="transmembrane region" description="Helical" evidence="7">
    <location>
        <begin position="136"/>
        <end position="159"/>
    </location>
</feature>
<evidence type="ECO:0000259" key="8">
    <source>
        <dbReference type="PROSITE" id="PS50928"/>
    </source>
</evidence>
<feature type="transmembrane region" description="Helical" evidence="7">
    <location>
        <begin position="215"/>
        <end position="238"/>
    </location>
</feature>
<dbReference type="Gene3D" id="1.10.3720.10">
    <property type="entry name" value="MetI-like"/>
    <property type="match status" value="1"/>
</dbReference>
<evidence type="ECO:0000256" key="1">
    <source>
        <dbReference type="ARBA" id="ARBA00004651"/>
    </source>
</evidence>
<keyword evidence="6 7" id="KW-0472">Membrane</keyword>
<dbReference type="EMBL" id="LOBU02000013">
    <property type="protein sequence ID" value="OKA07801.1"/>
    <property type="molecule type" value="Genomic_DNA"/>
</dbReference>
<sequence length="281" mass="31200">MIGFLIFMLIPMVASFVLSLTDYDALREPTAVGLANYRQLMEDPDVRKSLTNTLVYALMSVPSTMAVSLGLAALLVRTGRRSAGIFRTLFYLPEITPKVAVGVLFLFLFNGQAGLVNEVLGLFGVRGPQWSTDGAWIKPGLVLMQLWSVGSTVVIYLAALKSVPPELYEAAELDGASRWRRFRHITVPMISGALFFTLIVQTIAALQTFDEAYTAFYGNASSAGYSSDAALFYLIYLFQQGFQFLHMGYASAMAWLLFAIIMVITLIQVRLSKRFVYYEGR</sequence>
<evidence type="ECO:0000256" key="7">
    <source>
        <dbReference type="RuleBase" id="RU363032"/>
    </source>
</evidence>
<keyword evidence="2 7" id="KW-0813">Transport</keyword>
<dbReference type="PANTHER" id="PTHR30193:SF1">
    <property type="entry name" value="ABC TRANSPORTER PERMEASE PROTEIN YESP-RELATED"/>
    <property type="match status" value="1"/>
</dbReference>
<name>A0A154MWV4_9PSEU</name>
<reference evidence="10 12" key="2">
    <citation type="submission" date="2016-11" db="EMBL/GenBank/DDBJ databases">
        <title>Genome sequencing of Amycolatopsis regifaucium.</title>
        <authorList>
            <person name="Mayilraj S."/>
            <person name="Kaur N."/>
        </authorList>
    </citation>
    <scope>NUCLEOTIDE SEQUENCE [LARGE SCALE GENOMIC DNA]</scope>
    <source>
        <strain evidence="10 12">GY080</strain>
    </source>
</reference>
<evidence type="ECO:0000313" key="9">
    <source>
        <dbReference type="EMBL" id="KZB88755.1"/>
    </source>
</evidence>
<dbReference type="Proteomes" id="UP000186883">
    <property type="component" value="Unassembled WGS sequence"/>
</dbReference>
<evidence type="ECO:0000256" key="4">
    <source>
        <dbReference type="ARBA" id="ARBA00022692"/>
    </source>
</evidence>
<dbReference type="SUPFAM" id="SSF161098">
    <property type="entry name" value="MetI-like"/>
    <property type="match status" value="1"/>
</dbReference>
<evidence type="ECO:0000313" key="11">
    <source>
        <dbReference type="Proteomes" id="UP000076321"/>
    </source>
</evidence>
<dbReference type="OrthoDB" id="4053402at2"/>
<evidence type="ECO:0000256" key="6">
    <source>
        <dbReference type="ARBA" id="ARBA00023136"/>
    </source>
</evidence>
<evidence type="ECO:0000313" key="12">
    <source>
        <dbReference type="Proteomes" id="UP000186883"/>
    </source>
</evidence>
<dbReference type="GO" id="GO:0055085">
    <property type="term" value="P:transmembrane transport"/>
    <property type="evidence" value="ECO:0007669"/>
    <property type="project" value="InterPro"/>
</dbReference>
<evidence type="ECO:0000256" key="3">
    <source>
        <dbReference type="ARBA" id="ARBA00022475"/>
    </source>
</evidence>
<feature type="transmembrane region" description="Helical" evidence="7">
    <location>
        <begin position="187"/>
        <end position="209"/>
    </location>
</feature>
<organism evidence="9 11">
    <name type="scientific">Amycolatopsis regifaucium</name>
    <dbReference type="NCBI Taxonomy" id="546365"/>
    <lineage>
        <taxon>Bacteria</taxon>
        <taxon>Bacillati</taxon>
        <taxon>Actinomycetota</taxon>
        <taxon>Actinomycetes</taxon>
        <taxon>Pseudonocardiales</taxon>
        <taxon>Pseudonocardiaceae</taxon>
        <taxon>Amycolatopsis</taxon>
    </lineage>
</organism>
<keyword evidence="12" id="KW-1185">Reference proteome</keyword>
<feature type="domain" description="ABC transmembrane type-1" evidence="8">
    <location>
        <begin position="50"/>
        <end position="268"/>
    </location>
</feature>
<feature type="transmembrane region" description="Helical" evidence="7">
    <location>
        <begin position="97"/>
        <end position="116"/>
    </location>
</feature>
<keyword evidence="4 7" id="KW-0812">Transmembrane</keyword>
<dbReference type="EMBL" id="LQCI01000001">
    <property type="protein sequence ID" value="KZB88755.1"/>
    <property type="molecule type" value="Genomic_DNA"/>
</dbReference>
<feature type="transmembrane region" description="Helical" evidence="7">
    <location>
        <begin position="54"/>
        <end position="76"/>
    </location>
</feature>
<keyword evidence="3" id="KW-1003">Cell membrane</keyword>
<accession>A0A154MWV4</accession>
<proteinExistence type="inferred from homology"/>